<comment type="caution">
    <text evidence="3">The sequence shown here is derived from an EMBL/GenBank/DDBJ whole genome shotgun (WGS) entry which is preliminary data.</text>
</comment>
<feature type="region of interest" description="Disordered" evidence="1">
    <location>
        <begin position="307"/>
        <end position="407"/>
    </location>
</feature>
<feature type="compositionally biased region" description="Polar residues" evidence="1">
    <location>
        <begin position="421"/>
        <end position="438"/>
    </location>
</feature>
<proteinExistence type="predicted"/>
<protein>
    <submittedName>
        <fullName evidence="3">Uncharacterized protein</fullName>
    </submittedName>
</protein>
<feature type="region of interest" description="Disordered" evidence="1">
    <location>
        <begin position="656"/>
        <end position="679"/>
    </location>
</feature>
<feature type="region of interest" description="Disordered" evidence="1">
    <location>
        <begin position="139"/>
        <end position="159"/>
    </location>
</feature>
<keyword evidence="2" id="KW-1133">Transmembrane helix</keyword>
<evidence type="ECO:0000256" key="1">
    <source>
        <dbReference type="SAM" id="MobiDB-lite"/>
    </source>
</evidence>
<name>A0A4U0XGA3_9PEZI</name>
<feature type="region of interest" description="Disordered" evidence="1">
    <location>
        <begin position="421"/>
        <end position="443"/>
    </location>
</feature>
<dbReference type="OrthoDB" id="3896830at2759"/>
<feature type="compositionally biased region" description="Low complexity" evidence="1">
    <location>
        <begin position="537"/>
        <end position="552"/>
    </location>
</feature>
<feature type="transmembrane region" description="Helical" evidence="2">
    <location>
        <begin position="39"/>
        <end position="69"/>
    </location>
</feature>
<gene>
    <name evidence="3" type="ORF">B0A55_06675</name>
</gene>
<reference evidence="3 4" key="1">
    <citation type="submission" date="2017-03" db="EMBL/GenBank/DDBJ databases">
        <title>Genomes of endolithic fungi from Antarctica.</title>
        <authorList>
            <person name="Coleine C."/>
            <person name="Masonjones S."/>
            <person name="Stajich J.E."/>
        </authorList>
    </citation>
    <scope>NUCLEOTIDE SEQUENCE [LARGE SCALE GENOMIC DNA]</scope>
    <source>
        <strain evidence="3 4">CCFEE 5184</strain>
    </source>
</reference>
<feature type="region of interest" description="Disordered" evidence="1">
    <location>
        <begin position="475"/>
        <end position="556"/>
    </location>
</feature>
<keyword evidence="2" id="KW-0472">Membrane</keyword>
<keyword evidence="4" id="KW-1185">Reference proteome</keyword>
<keyword evidence="2" id="KW-0812">Transmembrane</keyword>
<dbReference type="EMBL" id="NAJQ01000176">
    <property type="protein sequence ID" value="TKA76002.1"/>
    <property type="molecule type" value="Genomic_DNA"/>
</dbReference>
<organism evidence="3 4">
    <name type="scientific">Friedmanniomyces simplex</name>
    <dbReference type="NCBI Taxonomy" id="329884"/>
    <lineage>
        <taxon>Eukaryota</taxon>
        <taxon>Fungi</taxon>
        <taxon>Dikarya</taxon>
        <taxon>Ascomycota</taxon>
        <taxon>Pezizomycotina</taxon>
        <taxon>Dothideomycetes</taxon>
        <taxon>Dothideomycetidae</taxon>
        <taxon>Mycosphaerellales</taxon>
        <taxon>Teratosphaeriaceae</taxon>
        <taxon>Friedmanniomyces</taxon>
    </lineage>
</organism>
<sequence>MEAATATATHPPLDDDMALRVRQTIDVTRGVAKYLKHAIILPVALTGCGLMICGMYVWLGTLCVLRWLLLMTVALLRECLELPDSDVLSARANTVPSGRSTGHAVTAGSGERVAQERLKQTLESQSQHTAVDTVYGGNVKRVDSPLGDHDETSEQAPRRRLEANWDLKPVDMGVEPKSDWEDETRHEVAFKPMNISPGWDLISHRGAAAHTMDGLDTTADWKTRAPGRTRPTPPQVETSAEKQSNWLVSMSAGPLTSEPTHEVRVNTYRVDSSVPGIAGENGKPTVYTAEQLAEATNFIREVAKGGHARKTSCTQKASPAKPVPPVTYRQVATPSRTPKAPLPSSRRPWPAVPSAPQQATVSAANPKDNVPPPHVRAQQAALAKRSSGNDTKQDPTAPVKARGPAVRVAGPNMYDVLQVESPTASVPSTPSKPATTQVDAAAESKSVIERSKHPTEDMPTPPSVLAIQATEMQEDTPVSPSQTATVPTALDPQRGEHGCVAESESTADAVELQAAREQTERGMKGSLAAVPQASSRGASLSGREDSSSSSGFHGDDLLDLDREWELKMLKDATRKELARAWWGREGVRKKLLGTWSLEGQQALEAATLAYSEQRAALQDIMSGGKLNAEDASTFPELSSRDLAMPKVRPPFIPAEGLRKEGEAEPKGKEAEEESGENKRWADHFKKTELALGLYHDACADFKRPQSQGRKYPRYGVATGKAKMVRAKNYYRKRREMFEAAFPDHAMLITAFPAVDALE</sequence>
<evidence type="ECO:0000256" key="2">
    <source>
        <dbReference type="SAM" id="Phobius"/>
    </source>
</evidence>
<feature type="region of interest" description="Disordered" evidence="1">
    <location>
        <begin position="218"/>
        <end position="242"/>
    </location>
</feature>
<evidence type="ECO:0000313" key="3">
    <source>
        <dbReference type="EMBL" id="TKA76002.1"/>
    </source>
</evidence>
<evidence type="ECO:0000313" key="4">
    <source>
        <dbReference type="Proteomes" id="UP000309340"/>
    </source>
</evidence>
<dbReference type="AlphaFoldDB" id="A0A4U0XGA3"/>
<dbReference type="Proteomes" id="UP000309340">
    <property type="component" value="Unassembled WGS sequence"/>
</dbReference>
<accession>A0A4U0XGA3</accession>
<feature type="compositionally biased region" description="Basic and acidic residues" evidence="1">
    <location>
        <begin position="140"/>
        <end position="159"/>
    </location>
</feature>
<feature type="compositionally biased region" description="Polar residues" evidence="1">
    <location>
        <begin position="476"/>
        <end position="486"/>
    </location>
</feature>